<evidence type="ECO:0000256" key="6">
    <source>
        <dbReference type="ARBA" id="ARBA00022840"/>
    </source>
</evidence>
<dbReference type="Gene3D" id="1.10.510.10">
    <property type="entry name" value="Transferase(Phosphotransferase) domain 1"/>
    <property type="match status" value="1"/>
</dbReference>
<evidence type="ECO:0000256" key="4">
    <source>
        <dbReference type="ARBA" id="ARBA00022741"/>
    </source>
</evidence>
<keyword evidence="2" id="KW-0723">Serine/threonine-protein kinase</keyword>
<proteinExistence type="inferred from homology"/>
<dbReference type="InterPro" id="IPR050629">
    <property type="entry name" value="STE20/SPS1-PAK"/>
</dbReference>
<dbReference type="GO" id="GO:0005737">
    <property type="term" value="C:cytoplasm"/>
    <property type="evidence" value="ECO:0007669"/>
    <property type="project" value="TreeGrafter"/>
</dbReference>
<comment type="catalytic activity">
    <reaction evidence="8">
        <text>L-seryl-[protein] + ATP = O-phospho-L-seryl-[protein] + ADP + H(+)</text>
        <dbReference type="Rhea" id="RHEA:17989"/>
        <dbReference type="Rhea" id="RHEA-COMP:9863"/>
        <dbReference type="Rhea" id="RHEA-COMP:11604"/>
        <dbReference type="ChEBI" id="CHEBI:15378"/>
        <dbReference type="ChEBI" id="CHEBI:29999"/>
        <dbReference type="ChEBI" id="CHEBI:30616"/>
        <dbReference type="ChEBI" id="CHEBI:83421"/>
        <dbReference type="ChEBI" id="CHEBI:456216"/>
        <dbReference type="EC" id="2.7.11.1"/>
    </reaction>
</comment>
<evidence type="ECO:0008006" key="11">
    <source>
        <dbReference type="Google" id="ProtNLM"/>
    </source>
</evidence>
<dbReference type="GO" id="GO:0004674">
    <property type="term" value="F:protein serine/threonine kinase activity"/>
    <property type="evidence" value="ECO:0007669"/>
    <property type="project" value="UniProtKB-KW"/>
</dbReference>
<comment type="similarity">
    <text evidence="1">Belongs to the protein kinase superfamily. STE Ser/Thr protein kinase family. STE20 subfamily.</text>
</comment>
<evidence type="ECO:0000313" key="10">
    <source>
        <dbReference type="Proteomes" id="UP000193560"/>
    </source>
</evidence>
<comment type="caution">
    <text evidence="9">The sequence shown here is derived from an EMBL/GenBank/DDBJ whole genome shotgun (WGS) entry which is preliminary data.</text>
</comment>
<dbReference type="STRING" id="90262.A0A1X2IVW7"/>
<comment type="catalytic activity">
    <reaction evidence="7">
        <text>L-threonyl-[protein] + ATP = O-phospho-L-threonyl-[protein] + ADP + H(+)</text>
        <dbReference type="Rhea" id="RHEA:46608"/>
        <dbReference type="Rhea" id="RHEA-COMP:11060"/>
        <dbReference type="Rhea" id="RHEA-COMP:11605"/>
        <dbReference type="ChEBI" id="CHEBI:15378"/>
        <dbReference type="ChEBI" id="CHEBI:30013"/>
        <dbReference type="ChEBI" id="CHEBI:30616"/>
        <dbReference type="ChEBI" id="CHEBI:61977"/>
        <dbReference type="ChEBI" id="CHEBI:456216"/>
        <dbReference type="EC" id="2.7.11.1"/>
    </reaction>
</comment>
<dbReference type="InterPro" id="IPR011009">
    <property type="entry name" value="Kinase-like_dom_sf"/>
</dbReference>
<dbReference type="EMBL" id="MCGE01000003">
    <property type="protein sequence ID" value="ORZ23180.1"/>
    <property type="molecule type" value="Genomic_DNA"/>
</dbReference>
<sequence length="238" mass="26753">MDIFYTSSLIVKLVDFALSSQITANFTKKNIFVGTPFWMAPEVIKQSVYDFKARQIEEKETIDLAYSPTFTGRWDYKSRRISCLLVLLLLNWLWVNLPQIDDSTISNQNTGHVAAEKYTQQAQQKTKAFALATGHINGCNNNNEPLPSGRSKSISSRSISTTESETILRDTVAPLLIKLQAGCRNHKSQAALESLRTNISKRECLGTTQLLFDEIHSMLLLEKMILSTHSCPSPQPLN</sequence>
<dbReference type="PANTHER" id="PTHR48012:SF10">
    <property type="entry name" value="FI20177P1"/>
    <property type="match status" value="1"/>
</dbReference>
<accession>A0A1X2IVW7</accession>
<keyword evidence="3" id="KW-0808">Transferase</keyword>
<keyword evidence="4" id="KW-0547">Nucleotide-binding</keyword>
<dbReference type="Proteomes" id="UP000193560">
    <property type="component" value="Unassembled WGS sequence"/>
</dbReference>
<evidence type="ECO:0000256" key="5">
    <source>
        <dbReference type="ARBA" id="ARBA00022777"/>
    </source>
</evidence>
<dbReference type="AlphaFoldDB" id="A0A1X2IVW7"/>
<evidence type="ECO:0000256" key="8">
    <source>
        <dbReference type="ARBA" id="ARBA00048679"/>
    </source>
</evidence>
<keyword evidence="6" id="KW-0067">ATP-binding</keyword>
<name>A0A1X2IVW7_9FUNG</name>
<organism evidence="9 10">
    <name type="scientific">Absidia repens</name>
    <dbReference type="NCBI Taxonomy" id="90262"/>
    <lineage>
        <taxon>Eukaryota</taxon>
        <taxon>Fungi</taxon>
        <taxon>Fungi incertae sedis</taxon>
        <taxon>Mucoromycota</taxon>
        <taxon>Mucoromycotina</taxon>
        <taxon>Mucoromycetes</taxon>
        <taxon>Mucorales</taxon>
        <taxon>Cunninghamellaceae</taxon>
        <taxon>Absidia</taxon>
    </lineage>
</organism>
<evidence type="ECO:0000256" key="7">
    <source>
        <dbReference type="ARBA" id="ARBA00047899"/>
    </source>
</evidence>
<gene>
    <name evidence="9" type="ORF">BCR42DRAFT_387772</name>
</gene>
<keyword evidence="5" id="KW-0418">Kinase</keyword>
<evidence type="ECO:0000256" key="1">
    <source>
        <dbReference type="ARBA" id="ARBA00008874"/>
    </source>
</evidence>
<evidence type="ECO:0000313" key="9">
    <source>
        <dbReference type="EMBL" id="ORZ23180.1"/>
    </source>
</evidence>
<dbReference type="OrthoDB" id="10634445at2759"/>
<evidence type="ECO:0000256" key="2">
    <source>
        <dbReference type="ARBA" id="ARBA00022527"/>
    </source>
</evidence>
<protein>
    <recommendedName>
        <fullName evidence="11">Protein kinase domain-containing protein</fullName>
    </recommendedName>
</protein>
<evidence type="ECO:0000256" key="3">
    <source>
        <dbReference type="ARBA" id="ARBA00022679"/>
    </source>
</evidence>
<keyword evidence="10" id="KW-1185">Reference proteome</keyword>
<reference evidence="9 10" key="1">
    <citation type="submission" date="2016-07" db="EMBL/GenBank/DDBJ databases">
        <title>Pervasive Adenine N6-methylation of Active Genes in Fungi.</title>
        <authorList>
            <consortium name="DOE Joint Genome Institute"/>
            <person name="Mondo S.J."/>
            <person name="Dannebaum R.O."/>
            <person name="Kuo R.C."/>
            <person name="Labutti K."/>
            <person name="Haridas S."/>
            <person name="Kuo A."/>
            <person name="Salamov A."/>
            <person name="Ahrendt S.R."/>
            <person name="Lipzen A."/>
            <person name="Sullivan W."/>
            <person name="Andreopoulos W.B."/>
            <person name="Clum A."/>
            <person name="Lindquist E."/>
            <person name="Daum C."/>
            <person name="Ramamoorthy G.K."/>
            <person name="Gryganskyi A."/>
            <person name="Culley D."/>
            <person name="Magnuson J.K."/>
            <person name="James T.Y."/>
            <person name="O'Malley M.A."/>
            <person name="Stajich J.E."/>
            <person name="Spatafora J.W."/>
            <person name="Visel A."/>
            <person name="Grigoriev I.V."/>
        </authorList>
    </citation>
    <scope>NUCLEOTIDE SEQUENCE [LARGE SCALE GENOMIC DNA]</scope>
    <source>
        <strain evidence="9 10">NRRL 1336</strain>
    </source>
</reference>
<dbReference type="GO" id="GO:0005524">
    <property type="term" value="F:ATP binding"/>
    <property type="evidence" value="ECO:0007669"/>
    <property type="project" value="UniProtKB-KW"/>
</dbReference>
<dbReference type="PANTHER" id="PTHR48012">
    <property type="entry name" value="STERILE20-LIKE KINASE, ISOFORM B-RELATED"/>
    <property type="match status" value="1"/>
</dbReference>
<dbReference type="SUPFAM" id="SSF56112">
    <property type="entry name" value="Protein kinase-like (PK-like)"/>
    <property type="match status" value="1"/>
</dbReference>